<name>A0A502C9H2_9GAMM</name>
<evidence type="ECO:0000313" key="3">
    <source>
        <dbReference type="Proteomes" id="UP000319486"/>
    </source>
</evidence>
<dbReference type="Proteomes" id="UP000319486">
    <property type="component" value="Unassembled WGS sequence"/>
</dbReference>
<keyword evidence="1" id="KW-0732">Signal</keyword>
<keyword evidence="3" id="KW-1185">Reference proteome</keyword>
<evidence type="ECO:0000256" key="1">
    <source>
        <dbReference type="SAM" id="SignalP"/>
    </source>
</evidence>
<accession>A0A502C9H2</accession>
<gene>
    <name evidence="2" type="ORF">EAH88_09315</name>
</gene>
<feature type="signal peptide" evidence="1">
    <location>
        <begin position="1"/>
        <end position="25"/>
    </location>
</feature>
<dbReference type="AlphaFoldDB" id="A0A502C9H2"/>
<dbReference type="EMBL" id="RCZO01000004">
    <property type="protein sequence ID" value="TPG09847.1"/>
    <property type="molecule type" value="Genomic_DNA"/>
</dbReference>
<evidence type="ECO:0000313" key="2">
    <source>
        <dbReference type="EMBL" id="TPG09847.1"/>
    </source>
</evidence>
<dbReference type="RefSeq" id="WP_140651795.1">
    <property type="nucleotide sequence ID" value="NZ_RCZO01000004.1"/>
</dbReference>
<sequence>MRLPAPGSLVLLALPLVSLAFPAAAARLEIQGGRSYMDSYAVNTVFVEGVFDEHRIGNSRFSWSPDVSLGWLDGRDIARFDGSRYSTRDQVWLLAGGARFHYGDAGDWYRSLFFSFQPALQTGRTQALSTPYEFVSTLGWQGRRFSAQVRHISNGNLHHPNRGETMALVGVAFDP</sequence>
<feature type="chain" id="PRO_5021409849" evidence="1">
    <location>
        <begin position="26"/>
        <end position="175"/>
    </location>
</feature>
<reference evidence="2 3" key="1">
    <citation type="journal article" date="2019" name="Environ. Microbiol.">
        <title>Species interactions and distinct microbial communities in high Arctic permafrost affected cryosols are associated with the CH4 and CO2 gas fluxes.</title>
        <authorList>
            <person name="Altshuler I."/>
            <person name="Hamel J."/>
            <person name="Turney S."/>
            <person name="Magnuson E."/>
            <person name="Levesque R."/>
            <person name="Greer C."/>
            <person name="Whyte L.G."/>
        </authorList>
    </citation>
    <scope>NUCLEOTIDE SEQUENCE [LARGE SCALE GENOMIC DNA]</scope>
    <source>
        <strain evidence="2 3">S13Y</strain>
    </source>
</reference>
<comment type="caution">
    <text evidence="2">The sequence shown here is derived from an EMBL/GenBank/DDBJ whole genome shotgun (WGS) entry which is preliminary data.</text>
</comment>
<organism evidence="2 3">
    <name type="scientific">Rhodanobacter glycinis</name>
    <dbReference type="NCBI Taxonomy" id="582702"/>
    <lineage>
        <taxon>Bacteria</taxon>
        <taxon>Pseudomonadati</taxon>
        <taxon>Pseudomonadota</taxon>
        <taxon>Gammaproteobacteria</taxon>
        <taxon>Lysobacterales</taxon>
        <taxon>Rhodanobacteraceae</taxon>
        <taxon>Rhodanobacter</taxon>
    </lineage>
</organism>
<proteinExistence type="predicted"/>
<protein>
    <submittedName>
        <fullName evidence="2">Lipid A 3-O-deacylase</fullName>
    </submittedName>
</protein>
<dbReference type="Gene3D" id="2.40.160.20">
    <property type="match status" value="1"/>
</dbReference>